<evidence type="ECO:0000313" key="2">
    <source>
        <dbReference type="EMBL" id="KAA0174399.1"/>
    </source>
</evidence>
<organism evidence="2 3">
    <name type="scientific">Cafeteria roenbergensis</name>
    <name type="common">Marine flagellate</name>
    <dbReference type="NCBI Taxonomy" id="33653"/>
    <lineage>
        <taxon>Eukaryota</taxon>
        <taxon>Sar</taxon>
        <taxon>Stramenopiles</taxon>
        <taxon>Bigyra</taxon>
        <taxon>Opalozoa</taxon>
        <taxon>Bicosoecida</taxon>
        <taxon>Cafeteriaceae</taxon>
        <taxon>Cafeteria</taxon>
    </lineage>
</organism>
<feature type="region of interest" description="Disordered" evidence="1">
    <location>
        <begin position="81"/>
        <end position="107"/>
    </location>
</feature>
<dbReference type="EMBL" id="VLTO01000023">
    <property type="protein sequence ID" value="KAA0174399.1"/>
    <property type="molecule type" value="Genomic_DNA"/>
</dbReference>
<evidence type="ECO:0000313" key="3">
    <source>
        <dbReference type="Proteomes" id="UP000322899"/>
    </source>
</evidence>
<sequence>MALSIAVPSAALPGTGSAPRLGMGRHGSVFARSSRAGSPSSRAAVAAGPAWFASDAADVWSLASLGLTLLLGRSPFRFETAPPGQAASDPQMSFGSDDDLDGSHSASLPSLACPSQAATAASMQLYADLEAAWALEDDGLAHTSAQAAAGDVLPRSEEVAKGVYRDYERDGKEYKDACTEARYFRPGKDCIVGKEADLHFDRVKKRYQLAHVWRSCDTRIVKGLEELRDEIEELALEAMMELGSDDESSDGMKAAATLVDEFIRACKGARYLAAATGFEGFLPGILARKTPFQHERVPAAPRPLDARAHGRSGSAHR</sequence>
<proteinExistence type="predicted"/>
<evidence type="ECO:0000256" key="1">
    <source>
        <dbReference type="SAM" id="MobiDB-lite"/>
    </source>
</evidence>
<accession>A0A5A8EA15</accession>
<comment type="caution">
    <text evidence="2">The sequence shown here is derived from an EMBL/GenBank/DDBJ whole genome shotgun (WGS) entry which is preliminary data.</text>
</comment>
<gene>
    <name evidence="2" type="ORF">FNF27_04192</name>
</gene>
<name>A0A5A8EA15_CAFRO</name>
<feature type="region of interest" description="Disordered" evidence="1">
    <location>
        <begin position="296"/>
        <end position="317"/>
    </location>
</feature>
<protein>
    <submittedName>
        <fullName evidence="2">Uncharacterized protein</fullName>
    </submittedName>
</protein>
<dbReference type="Proteomes" id="UP000322899">
    <property type="component" value="Unassembled WGS sequence"/>
</dbReference>
<dbReference type="AlphaFoldDB" id="A0A5A8EA15"/>
<reference evidence="2 3" key="1">
    <citation type="submission" date="2019-07" db="EMBL/GenBank/DDBJ databases">
        <title>Genomes of Cafeteria roenbergensis.</title>
        <authorList>
            <person name="Fischer M.G."/>
            <person name="Hackl T."/>
            <person name="Roman M."/>
        </authorList>
    </citation>
    <scope>NUCLEOTIDE SEQUENCE [LARGE SCALE GENOMIC DNA]</scope>
    <source>
        <strain evidence="2 3">E4-10P</strain>
    </source>
</reference>